<evidence type="ECO:0000256" key="1">
    <source>
        <dbReference type="ARBA" id="ARBA00022729"/>
    </source>
</evidence>
<comment type="caution">
    <text evidence="4">The sequence shown here is derived from an EMBL/GenBank/DDBJ whole genome shotgun (WGS) entry which is preliminary data.</text>
</comment>
<dbReference type="Pfam" id="PF10738">
    <property type="entry name" value="Lpp-LpqN"/>
    <property type="match status" value="1"/>
</dbReference>
<dbReference type="EMBL" id="VOMB01000023">
    <property type="protein sequence ID" value="MBU9766535.1"/>
    <property type="molecule type" value="Genomic_DNA"/>
</dbReference>
<protein>
    <recommendedName>
        <fullName evidence="6">Lipoprotein LpqN</fullName>
    </recommendedName>
</protein>
<dbReference type="RefSeq" id="WP_217160377.1">
    <property type="nucleotide sequence ID" value="NZ_VOMB01000023.1"/>
</dbReference>
<sequence>MTSSLRASWIASTTVVLAIAMAGCGAPKDEAQNDDSAATTTSEAGETSAAPAPAAEHHYTIVDYIRDNNITETAVHQGDPGTPTLQLPVPPGWTDAGSSAPKWAWGAIVSTDPAFVSDPPSIIALMSKLVGNVDPAKILEYAPNELRNLPGYQNQGEGSTSQLSGFDAYQIGGSYLKNGATRLIAQKTVVIPGADGLFVLQLNADGTENQMRALMEVTKAIDDGAVITP</sequence>
<dbReference type="InterPro" id="IPR019674">
    <property type="entry name" value="Lipoprotein_LpqN/LpqT-like"/>
</dbReference>
<evidence type="ECO:0000256" key="3">
    <source>
        <dbReference type="SAM" id="SignalP"/>
    </source>
</evidence>
<keyword evidence="5" id="KW-1185">Reference proteome</keyword>
<organism evidence="4 5">
    <name type="scientific">[Mycobacterium] fortunisiensis</name>
    <dbReference type="NCBI Taxonomy" id="2600579"/>
    <lineage>
        <taxon>Bacteria</taxon>
        <taxon>Bacillati</taxon>
        <taxon>Actinomycetota</taxon>
        <taxon>Actinomycetes</taxon>
        <taxon>Mycobacteriales</taxon>
        <taxon>Mycobacteriaceae</taxon>
        <taxon>Mycolicibacterium</taxon>
    </lineage>
</organism>
<feature type="signal peptide" evidence="3">
    <location>
        <begin position="1"/>
        <end position="22"/>
    </location>
</feature>
<name>A0ABS6KSK9_9MYCO</name>
<feature type="compositionally biased region" description="Low complexity" evidence="2">
    <location>
        <begin position="36"/>
        <end position="53"/>
    </location>
</feature>
<proteinExistence type="predicted"/>
<accession>A0ABS6KSK9</accession>
<evidence type="ECO:0008006" key="6">
    <source>
        <dbReference type="Google" id="ProtNLM"/>
    </source>
</evidence>
<dbReference type="PROSITE" id="PS51257">
    <property type="entry name" value="PROKAR_LIPOPROTEIN"/>
    <property type="match status" value="1"/>
</dbReference>
<dbReference type="Proteomes" id="UP000812982">
    <property type="component" value="Unassembled WGS sequence"/>
</dbReference>
<gene>
    <name evidence="4" type="ORF">FR943_22165</name>
</gene>
<evidence type="ECO:0000256" key="2">
    <source>
        <dbReference type="SAM" id="MobiDB-lite"/>
    </source>
</evidence>
<evidence type="ECO:0000313" key="5">
    <source>
        <dbReference type="Proteomes" id="UP000812982"/>
    </source>
</evidence>
<reference evidence="4 5" key="1">
    <citation type="journal article" date="2021" name="Sci. Rep.">
        <title>Phenotypic and genomic hallmarks of a novel, potentially pathogenic rapidly growing Mycobacterium species related to the Mycobacterium fortuitum complex.</title>
        <authorList>
            <person name="Gharbi R."/>
            <person name="Khanna V."/>
            <person name="Frigui W."/>
            <person name="Mhenni B."/>
            <person name="Brosch R."/>
            <person name="Mardassi H."/>
        </authorList>
    </citation>
    <scope>NUCLEOTIDE SEQUENCE [LARGE SCALE GENOMIC DNA]</scope>
    <source>
        <strain evidence="4 5">TNTM28</strain>
    </source>
</reference>
<feature type="region of interest" description="Disordered" evidence="2">
    <location>
        <begin position="27"/>
        <end position="53"/>
    </location>
</feature>
<feature type="chain" id="PRO_5046386480" description="Lipoprotein LpqN" evidence="3">
    <location>
        <begin position="23"/>
        <end position="229"/>
    </location>
</feature>
<evidence type="ECO:0000313" key="4">
    <source>
        <dbReference type="EMBL" id="MBU9766535.1"/>
    </source>
</evidence>
<keyword evidence="1 3" id="KW-0732">Signal</keyword>